<evidence type="ECO:0000313" key="2">
    <source>
        <dbReference type="EMBL" id="CAB3663731.1"/>
    </source>
</evidence>
<dbReference type="AlphaFoldDB" id="A0A6S6Z717"/>
<dbReference type="Proteomes" id="UP000494111">
    <property type="component" value="Unassembled WGS sequence"/>
</dbReference>
<organism evidence="2 3">
    <name type="scientific">Achromobacter deleyi</name>
    <dbReference type="NCBI Taxonomy" id="1353891"/>
    <lineage>
        <taxon>Bacteria</taxon>
        <taxon>Pseudomonadati</taxon>
        <taxon>Pseudomonadota</taxon>
        <taxon>Betaproteobacteria</taxon>
        <taxon>Burkholderiales</taxon>
        <taxon>Alcaligenaceae</taxon>
        <taxon>Achromobacter</taxon>
    </lineage>
</organism>
<dbReference type="EMBL" id="CADIJO010000002">
    <property type="protein sequence ID" value="CAB3663731.1"/>
    <property type="molecule type" value="Genomic_DNA"/>
</dbReference>
<gene>
    <name evidence="2" type="ORF">LMG3458_00728</name>
</gene>
<dbReference type="RefSeq" id="WP_175191324.1">
    <property type="nucleotide sequence ID" value="NZ_CADIJO010000002.1"/>
</dbReference>
<feature type="transmembrane region" description="Helical" evidence="1">
    <location>
        <begin position="64"/>
        <end position="84"/>
    </location>
</feature>
<feature type="transmembrane region" description="Helical" evidence="1">
    <location>
        <begin position="215"/>
        <end position="244"/>
    </location>
</feature>
<accession>A0A6S6Z717</accession>
<keyword evidence="1" id="KW-0812">Transmembrane</keyword>
<keyword evidence="1" id="KW-1133">Transmembrane helix</keyword>
<reference evidence="2 3" key="1">
    <citation type="submission" date="2020-04" db="EMBL/GenBank/DDBJ databases">
        <authorList>
            <person name="De Canck E."/>
        </authorList>
    </citation>
    <scope>NUCLEOTIDE SEQUENCE [LARGE SCALE GENOMIC DNA]</scope>
    <source>
        <strain evidence="2 3">LMG 3458</strain>
    </source>
</reference>
<evidence type="ECO:0000313" key="3">
    <source>
        <dbReference type="Proteomes" id="UP000494111"/>
    </source>
</evidence>
<sequence>MSASLHTENAPLDEEDKRLLRLAGRFKGLAAGMNVLMLGLLLALIIACVMGLVDSGIRRQAGVVLAGMLIATLALLVSCARYLLRLPRSWRRVNLALRGRVTKQIVSGVTTSFGVAERPGVSYGFGAERVDVAVPRWNDVVADTGRGARPALAAGLIGVPVRLHLLTLLPERPPLLLRAEYPCSAAATLAIEAVSDADRQEVRQEELWLRKLFNWAALAMLGASVFVGPLILAVPVLFVLGLILGAPSRRLKRAVYKHGVRGVVEESLVYRLRHGTSTPLIVHNYRIGGVLYETSYGGDPVPPGQRVAFEFLDMGKAGLHPLFFRVEGEAGPAINQT</sequence>
<keyword evidence="1" id="KW-0472">Membrane</keyword>
<name>A0A6S6Z717_9BURK</name>
<feature type="transmembrane region" description="Helical" evidence="1">
    <location>
        <begin position="28"/>
        <end position="52"/>
    </location>
</feature>
<protein>
    <submittedName>
        <fullName evidence="2">Uncharacterized protein</fullName>
    </submittedName>
</protein>
<evidence type="ECO:0000256" key="1">
    <source>
        <dbReference type="SAM" id="Phobius"/>
    </source>
</evidence>
<proteinExistence type="predicted"/>